<dbReference type="Pfam" id="PF00486">
    <property type="entry name" value="Trans_reg_C"/>
    <property type="match status" value="1"/>
</dbReference>
<evidence type="ECO:0000256" key="4">
    <source>
        <dbReference type="SAM" id="Phobius"/>
    </source>
</evidence>
<comment type="caution">
    <text evidence="6">The sequence shown here is derived from an EMBL/GenBank/DDBJ whole genome shotgun (WGS) entry which is preliminary data.</text>
</comment>
<name>A0A7W3TJQ4_9GAMM</name>
<dbReference type="Gene3D" id="1.25.40.10">
    <property type="entry name" value="Tetratricopeptide repeat domain"/>
    <property type="match status" value="2"/>
</dbReference>
<protein>
    <submittedName>
        <fullName evidence="6">Winged helix-turn-helix domain-containing protein</fullName>
    </submittedName>
</protein>
<dbReference type="CDD" id="cd00383">
    <property type="entry name" value="trans_reg_C"/>
    <property type="match status" value="1"/>
</dbReference>
<feature type="region of interest" description="Disordered" evidence="3">
    <location>
        <begin position="116"/>
        <end position="179"/>
    </location>
</feature>
<organism evidence="6 7">
    <name type="scientific">Marilutibacter spongiae</name>
    <dbReference type="NCBI Taxonomy" id="2025720"/>
    <lineage>
        <taxon>Bacteria</taxon>
        <taxon>Pseudomonadati</taxon>
        <taxon>Pseudomonadota</taxon>
        <taxon>Gammaproteobacteria</taxon>
        <taxon>Lysobacterales</taxon>
        <taxon>Lysobacteraceae</taxon>
        <taxon>Marilutibacter</taxon>
    </lineage>
</organism>
<keyword evidence="7" id="KW-1185">Reference proteome</keyword>
<dbReference type="SMART" id="SM00862">
    <property type="entry name" value="Trans_reg_C"/>
    <property type="match status" value="1"/>
</dbReference>
<evidence type="ECO:0000313" key="6">
    <source>
        <dbReference type="EMBL" id="MBB1059607.1"/>
    </source>
</evidence>
<feature type="domain" description="OmpR/PhoB-type" evidence="5">
    <location>
        <begin position="13"/>
        <end position="109"/>
    </location>
</feature>
<dbReference type="InterPro" id="IPR001867">
    <property type="entry name" value="OmpR/PhoB-type_DNA-bd"/>
</dbReference>
<feature type="compositionally biased region" description="Low complexity" evidence="3">
    <location>
        <begin position="117"/>
        <end position="131"/>
    </location>
</feature>
<evidence type="ECO:0000256" key="1">
    <source>
        <dbReference type="ARBA" id="ARBA00023125"/>
    </source>
</evidence>
<evidence type="ECO:0000313" key="7">
    <source>
        <dbReference type="Proteomes" id="UP000523196"/>
    </source>
</evidence>
<dbReference type="GO" id="GO:0000160">
    <property type="term" value="P:phosphorelay signal transduction system"/>
    <property type="evidence" value="ECO:0007669"/>
    <property type="project" value="InterPro"/>
</dbReference>
<dbReference type="RefSeq" id="WP_182685260.1">
    <property type="nucleotide sequence ID" value="NZ_JACHTF010000003.1"/>
</dbReference>
<accession>A0A7W3TJQ4</accession>
<feature type="transmembrane region" description="Helical" evidence="4">
    <location>
        <begin position="185"/>
        <end position="206"/>
    </location>
</feature>
<evidence type="ECO:0000259" key="5">
    <source>
        <dbReference type="PROSITE" id="PS51755"/>
    </source>
</evidence>
<evidence type="ECO:0000256" key="3">
    <source>
        <dbReference type="SAM" id="MobiDB-lite"/>
    </source>
</evidence>
<proteinExistence type="predicted"/>
<keyword evidence="4" id="KW-0812">Transmembrane</keyword>
<dbReference type="GO" id="GO:0006355">
    <property type="term" value="P:regulation of DNA-templated transcription"/>
    <property type="evidence" value="ECO:0007669"/>
    <property type="project" value="InterPro"/>
</dbReference>
<dbReference type="AlphaFoldDB" id="A0A7W3TJQ4"/>
<dbReference type="SUPFAM" id="SSF48452">
    <property type="entry name" value="TPR-like"/>
    <property type="match status" value="1"/>
</dbReference>
<dbReference type="InterPro" id="IPR016032">
    <property type="entry name" value="Sig_transdc_resp-reg_C-effctor"/>
</dbReference>
<dbReference type="Gene3D" id="1.10.10.10">
    <property type="entry name" value="Winged helix-like DNA-binding domain superfamily/Winged helix DNA-binding domain"/>
    <property type="match status" value="1"/>
</dbReference>
<dbReference type="Proteomes" id="UP000523196">
    <property type="component" value="Unassembled WGS sequence"/>
</dbReference>
<keyword evidence="4" id="KW-0472">Membrane</keyword>
<feature type="compositionally biased region" description="Low complexity" evidence="3">
    <location>
        <begin position="153"/>
        <end position="172"/>
    </location>
</feature>
<dbReference type="EMBL" id="JACHTF010000003">
    <property type="protein sequence ID" value="MBB1059607.1"/>
    <property type="molecule type" value="Genomic_DNA"/>
</dbReference>
<keyword evidence="1 2" id="KW-0238">DNA-binding</keyword>
<reference evidence="6 7" key="1">
    <citation type="submission" date="2020-08" db="EMBL/GenBank/DDBJ databases">
        <authorList>
            <person name="Xu S."/>
            <person name="Li A."/>
        </authorList>
    </citation>
    <scope>NUCLEOTIDE SEQUENCE [LARGE SCALE GENOMIC DNA]</scope>
    <source>
        <strain evidence="6 7">119BY6-57</strain>
    </source>
</reference>
<dbReference type="InterPro" id="IPR011990">
    <property type="entry name" value="TPR-like_helical_dom_sf"/>
</dbReference>
<dbReference type="SUPFAM" id="SSF46894">
    <property type="entry name" value="C-terminal effector domain of the bipartite response regulators"/>
    <property type="match status" value="1"/>
</dbReference>
<keyword evidence="4" id="KW-1133">Transmembrane helix</keyword>
<dbReference type="InterPro" id="IPR036388">
    <property type="entry name" value="WH-like_DNA-bd_sf"/>
</dbReference>
<feature type="DNA-binding region" description="OmpR/PhoB-type" evidence="2">
    <location>
        <begin position="13"/>
        <end position="109"/>
    </location>
</feature>
<dbReference type="GO" id="GO:0003677">
    <property type="term" value="F:DNA binding"/>
    <property type="evidence" value="ECO:0007669"/>
    <property type="project" value="UniProtKB-UniRule"/>
</dbReference>
<sequence>MTASLFSTWPQGTRRLRVGDLDVDLHCRRLVRPDEEVELTQRVFELLVLFLAEPNVLHSRADLFKRLWPDVVVEDANLSQSIWMLRKALGPERRQWIRTVAKSGYIFEPPGAVEVVPGAESPPAESSAPAGTGPDVASRARGDEPGEESETHAVAPPAGAPAADPIAGPVPDTAGMARSTGRSHWPGRFIVVGLAVALAMLVLTGITRLRQHWLPGNDQTISVALVEIDDEDAPAETRWPITLLRAWLGWKLAMLPDVTVLNEAHLATHTSEESPLIVMLAGGRVPGRPDLLYVRARLDGDAGGRQLEVRGTADEIPALVDTLSRQVMDVLLPGRKGQAWPDIGIDADIARRYADAYKAHHRRDFARSRRDLREIVADAPDFGLAQYQLSLALSGLGHASAAIHHMERAVADLQPLPADAAQVLEARRLGVDPARIEDATRAFVALAARYPGKRDFAFEEAWSLIATGRAAEALEILNRPGWDDIPVGPTILREQLLAQAHGILSNYDAATRHARIALRLAEEAGAAWQYEQATAKLHLAEIEYTQFPGRMDLGRFDEIANQFDAADAPADALYTRFLAESLRPGGEASERLDALLATARNDGYLSIEIEILRLAALQQRNQGDHAGYRKWLEQALATAHEAGDVVATQAIETDMLYETLMTGELDRARELIEQLRNTRLEGDMAHWINQTEAFLSYADGQYDKALGILDRDAHAAGEGKEGDGTEGEGLPAVSAARAACMRGRMQMAQGDLISARNSWARCSQPNFAITQLYALHGMALSDLLAGDREAALEKLDVAQARAMEDLPPGPDRLDFQVQVAALMVRAGELDAAHDLFEHLLPQLEGGGYDWLKAEVELGLAEIAAARGEWDASRNLAEQARLAAPKDTWVVEQRLDLLDVVLMLAAGDRGEAAELLTRMDEKAHRTGDAVAQLEAHSLMSRDANLKGCSPQTRSALLARTGLRGASLAWLTQSLTATDMEPGMSLQTSSR</sequence>
<dbReference type="PROSITE" id="PS51755">
    <property type="entry name" value="OMPR_PHOB"/>
    <property type="match status" value="1"/>
</dbReference>
<gene>
    <name evidence="6" type="ORF">H4F98_03360</name>
</gene>
<evidence type="ECO:0000256" key="2">
    <source>
        <dbReference type="PROSITE-ProRule" id="PRU01091"/>
    </source>
</evidence>